<organism evidence="2 3">
    <name type="scientific">Austropuccinia psidii MF-1</name>
    <dbReference type="NCBI Taxonomy" id="1389203"/>
    <lineage>
        <taxon>Eukaryota</taxon>
        <taxon>Fungi</taxon>
        <taxon>Dikarya</taxon>
        <taxon>Basidiomycota</taxon>
        <taxon>Pucciniomycotina</taxon>
        <taxon>Pucciniomycetes</taxon>
        <taxon>Pucciniales</taxon>
        <taxon>Sphaerophragmiaceae</taxon>
        <taxon>Austropuccinia</taxon>
    </lineage>
</organism>
<keyword evidence="3" id="KW-1185">Reference proteome</keyword>
<feature type="non-terminal residue" evidence="2">
    <location>
        <position position="54"/>
    </location>
</feature>
<dbReference type="AlphaFoldDB" id="A0A9Q3JJD1"/>
<sequence>MKNKQGDKRHQREPGYPISEASEAWKAPKLESMADLGLIGKLKPFGNLVTMLQL</sequence>
<dbReference type="Proteomes" id="UP000765509">
    <property type="component" value="Unassembled WGS sequence"/>
</dbReference>
<evidence type="ECO:0000313" key="2">
    <source>
        <dbReference type="EMBL" id="MBW0564308.1"/>
    </source>
</evidence>
<accession>A0A9Q3JJD1</accession>
<feature type="region of interest" description="Disordered" evidence="1">
    <location>
        <begin position="1"/>
        <end position="22"/>
    </location>
</feature>
<dbReference type="EMBL" id="AVOT02075646">
    <property type="protein sequence ID" value="MBW0564308.1"/>
    <property type="molecule type" value="Genomic_DNA"/>
</dbReference>
<protein>
    <submittedName>
        <fullName evidence="2">Uncharacterized protein</fullName>
    </submittedName>
</protein>
<feature type="compositionally biased region" description="Basic and acidic residues" evidence="1">
    <location>
        <begin position="1"/>
        <end position="13"/>
    </location>
</feature>
<reference evidence="2" key="1">
    <citation type="submission" date="2021-03" db="EMBL/GenBank/DDBJ databases">
        <title>Draft genome sequence of rust myrtle Austropuccinia psidii MF-1, a brazilian biotype.</title>
        <authorList>
            <person name="Quecine M.C."/>
            <person name="Pachon D.M.R."/>
            <person name="Bonatelli M.L."/>
            <person name="Correr F.H."/>
            <person name="Franceschini L.M."/>
            <person name="Leite T.F."/>
            <person name="Margarido G.R.A."/>
            <person name="Almeida C.A."/>
            <person name="Ferrarezi J.A."/>
            <person name="Labate C.A."/>
        </authorList>
    </citation>
    <scope>NUCLEOTIDE SEQUENCE</scope>
    <source>
        <strain evidence="2">MF-1</strain>
    </source>
</reference>
<name>A0A9Q3JJD1_9BASI</name>
<proteinExistence type="predicted"/>
<evidence type="ECO:0000313" key="3">
    <source>
        <dbReference type="Proteomes" id="UP000765509"/>
    </source>
</evidence>
<comment type="caution">
    <text evidence="2">The sequence shown here is derived from an EMBL/GenBank/DDBJ whole genome shotgun (WGS) entry which is preliminary data.</text>
</comment>
<evidence type="ECO:0000256" key="1">
    <source>
        <dbReference type="SAM" id="MobiDB-lite"/>
    </source>
</evidence>
<gene>
    <name evidence="2" type="ORF">O181_104023</name>
</gene>